<keyword evidence="2" id="KW-0812">Transmembrane</keyword>
<dbReference type="Proteomes" id="UP000185663">
    <property type="component" value="Chromosome I"/>
</dbReference>
<feature type="transmembrane region" description="Helical" evidence="2">
    <location>
        <begin position="163"/>
        <end position="184"/>
    </location>
</feature>
<dbReference type="AlphaFoldDB" id="A0A1H1NXD3"/>
<accession>A0A1H1NXD3</accession>
<feature type="transmembrane region" description="Helical" evidence="2">
    <location>
        <begin position="331"/>
        <end position="350"/>
    </location>
</feature>
<keyword evidence="2" id="KW-1133">Transmembrane helix</keyword>
<dbReference type="EMBL" id="LT629776">
    <property type="protein sequence ID" value="SDS03622.1"/>
    <property type="molecule type" value="Genomic_DNA"/>
</dbReference>
<dbReference type="STRING" id="545619.SAMN04489860_0647"/>
<gene>
    <name evidence="3" type="ORF">SAMN04489860_0647</name>
</gene>
<evidence type="ECO:0000313" key="3">
    <source>
        <dbReference type="EMBL" id="SDS03622.1"/>
    </source>
</evidence>
<evidence type="ECO:0008006" key="5">
    <source>
        <dbReference type="Google" id="ProtNLM"/>
    </source>
</evidence>
<evidence type="ECO:0000256" key="2">
    <source>
        <dbReference type="SAM" id="Phobius"/>
    </source>
</evidence>
<feature type="transmembrane region" description="Helical" evidence="2">
    <location>
        <begin position="190"/>
        <end position="210"/>
    </location>
</feature>
<feature type="region of interest" description="Disordered" evidence="1">
    <location>
        <begin position="357"/>
        <end position="397"/>
    </location>
</feature>
<feature type="transmembrane region" description="Helical" evidence="2">
    <location>
        <begin position="273"/>
        <end position="294"/>
    </location>
</feature>
<feature type="transmembrane region" description="Helical" evidence="2">
    <location>
        <begin position="7"/>
        <end position="24"/>
    </location>
</feature>
<dbReference type="PANTHER" id="PTHR30238">
    <property type="entry name" value="MEMBRANE BOUND PREDICTED REDOX MODULATOR"/>
    <property type="match status" value="1"/>
</dbReference>
<keyword evidence="2" id="KW-0472">Membrane</keyword>
<sequence length="397" mass="42826">MDTVRHFKWDIIVLVAALVIAFVYQGWAAVWLAAILIVVEIVFSFDNAAVNAKYLTRMNDFWQKMFLTVGILIAVFGMRLIFPFVIVCVSGGITPVEAVTLAMEKGDPHEPGTYGYILEQAHTSIAAFGGIFLFMLFLDFLFDPEREIAWLSWIERPLQKLGRLDVLTVVVAGVVLLVASDVLVDESERGTVLFSGLLGMVIYLSVNGVASLMEAQEEKRAAELDRAASGAGAQVRLAGKAAFSMFMFLEVLDATFSFDGVIGAFAITPDPLIIALGLGVGALFVRSMTVYLVRRGTLAEYRYLEHGAHWAIGALATLLILTLAFDIPELVIGLTGLAFIVTAWTASVVANRREAASADETTASPADQDADVDQDADPTAGSDGDYDDSPVAVGADR</sequence>
<dbReference type="InterPro" id="IPR007427">
    <property type="entry name" value="DUF475"/>
</dbReference>
<dbReference type="Pfam" id="PF04332">
    <property type="entry name" value="DUF475"/>
    <property type="match status" value="1"/>
</dbReference>
<name>A0A1H1NXD3_9CELL</name>
<feature type="transmembrane region" description="Helical" evidence="2">
    <location>
        <begin position="30"/>
        <end position="54"/>
    </location>
</feature>
<dbReference type="eggNOG" id="COG2899">
    <property type="taxonomic scope" value="Bacteria"/>
</dbReference>
<dbReference type="NCBIfam" id="NF010613">
    <property type="entry name" value="PRK14013.1-3"/>
    <property type="match status" value="1"/>
</dbReference>
<feature type="transmembrane region" description="Helical" evidence="2">
    <location>
        <begin position="121"/>
        <end position="142"/>
    </location>
</feature>
<dbReference type="PANTHER" id="PTHR30238:SF4">
    <property type="entry name" value="SLL1022 PROTEIN"/>
    <property type="match status" value="1"/>
</dbReference>
<evidence type="ECO:0000256" key="1">
    <source>
        <dbReference type="SAM" id="MobiDB-lite"/>
    </source>
</evidence>
<evidence type="ECO:0000313" key="4">
    <source>
        <dbReference type="Proteomes" id="UP000185663"/>
    </source>
</evidence>
<dbReference type="OrthoDB" id="8533002at2"/>
<organism evidence="3 4">
    <name type="scientific">Paraoerskovia marina</name>
    <dbReference type="NCBI Taxonomy" id="545619"/>
    <lineage>
        <taxon>Bacteria</taxon>
        <taxon>Bacillati</taxon>
        <taxon>Actinomycetota</taxon>
        <taxon>Actinomycetes</taxon>
        <taxon>Micrococcales</taxon>
        <taxon>Cellulomonadaceae</taxon>
        <taxon>Paraoerskovia</taxon>
    </lineage>
</organism>
<feature type="transmembrane region" description="Helical" evidence="2">
    <location>
        <begin position="306"/>
        <end position="325"/>
    </location>
</feature>
<proteinExistence type="predicted"/>
<protein>
    <recommendedName>
        <fullName evidence="5">Integral membrane protein, YkoY family</fullName>
    </recommendedName>
</protein>
<feature type="transmembrane region" description="Helical" evidence="2">
    <location>
        <begin position="66"/>
        <end position="93"/>
    </location>
</feature>
<reference evidence="3 4" key="1">
    <citation type="submission" date="2016-10" db="EMBL/GenBank/DDBJ databases">
        <authorList>
            <person name="de Groot N.N."/>
        </authorList>
    </citation>
    <scope>NUCLEOTIDE SEQUENCE [LARGE SCALE GENOMIC DNA]</scope>
    <source>
        <strain evidence="3 4">DSM 22126</strain>
    </source>
</reference>
<feature type="transmembrane region" description="Helical" evidence="2">
    <location>
        <begin position="246"/>
        <end position="267"/>
    </location>
</feature>
<keyword evidence="4" id="KW-1185">Reference proteome</keyword>
<dbReference type="RefSeq" id="WP_083371567.1">
    <property type="nucleotide sequence ID" value="NZ_LT629776.1"/>
</dbReference>